<comment type="caution">
    <text evidence="2">The sequence shown here is derived from an EMBL/GenBank/DDBJ whole genome shotgun (WGS) entry which is preliminary data.</text>
</comment>
<reference evidence="2 3" key="1">
    <citation type="submission" date="2019-05" db="EMBL/GenBank/DDBJ databases">
        <title>Another draft genome of Portunus trituberculatus and its Hox gene families provides insights of decapod evolution.</title>
        <authorList>
            <person name="Jeong J.-H."/>
            <person name="Song I."/>
            <person name="Kim S."/>
            <person name="Choi T."/>
            <person name="Kim D."/>
            <person name="Ryu S."/>
            <person name="Kim W."/>
        </authorList>
    </citation>
    <scope>NUCLEOTIDE SEQUENCE [LARGE SCALE GENOMIC DNA]</scope>
    <source>
        <tissue evidence="2">Muscle</tissue>
    </source>
</reference>
<sequence>MHTSHAHPPIASMSPSPCTRECEGVAETRAAPHHAFLKFPKTHEEQGREK</sequence>
<dbReference type="AlphaFoldDB" id="A0A5B7JAR6"/>
<accession>A0A5B7JAR6</accession>
<name>A0A5B7JAR6_PORTR</name>
<dbReference type="EMBL" id="VSRR010089419">
    <property type="protein sequence ID" value="MPC91909.1"/>
    <property type="molecule type" value="Genomic_DNA"/>
</dbReference>
<evidence type="ECO:0000256" key="1">
    <source>
        <dbReference type="SAM" id="MobiDB-lite"/>
    </source>
</evidence>
<protein>
    <submittedName>
        <fullName evidence="2">Uncharacterized protein</fullName>
    </submittedName>
</protein>
<evidence type="ECO:0000313" key="3">
    <source>
        <dbReference type="Proteomes" id="UP000324222"/>
    </source>
</evidence>
<keyword evidence="3" id="KW-1185">Reference proteome</keyword>
<proteinExistence type="predicted"/>
<gene>
    <name evidence="2" type="ORF">E2C01_086972</name>
</gene>
<feature type="region of interest" description="Disordered" evidence="1">
    <location>
        <begin position="1"/>
        <end position="20"/>
    </location>
</feature>
<dbReference type="Proteomes" id="UP000324222">
    <property type="component" value="Unassembled WGS sequence"/>
</dbReference>
<evidence type="ECO:0000313" key="2">
    <source>
        <dbReference type="EMBL" id="MPC91909.1"/>
    </source>
</evidence>
<organism evidence="2 3">
    <name type="scientific">Portunus trituberculatus</name>
    <name type="common">Swimming crab</name>
    <name type="synonym">Neptunus trituberculatus</name>
    <dbReference type="NCBI Taxonomy" id="210409"/>
    <lineage>
        <taxon>Eukaryota</taxon>
        <taxon>Metazoa</taxon>
        <taxon>Ecdysozoa</taxon>
        <taxon>Arthropoda</taxon>
        <taxon>Crustacea</taxon>
        <taxon>Multicrustacea</taxon>
        <taxon>Malacostraca</taxon>
        <taxon>Eumalacostraca</taxon>
        <taxon>Eucarida</taxon>
        <taxon>Decapoda</taxon>
        <taxon>Pleocyemata</taxon>
        <taxon>Brachyura</taxon>
        <taxon>Eubrachyura</taxon>
        <taxon>Portunoidea</taxon>
        <taxon>Portunidae</taxon>
        <taxon>Portuninae</taxon>
        <taxon>Portunus</taxon>
    </lineage>
</organism>